<evidence type="ECO:0000313" key="16">
    <source>
        <dbReference type="Proteomes" id="UP001597286"/>
    </source>
</evidence>
<dbReference type="Gene3D" id="3.90.1150.10">
    <property type="entry name" value="Aspartate Aminotransferase, domain 1"/>
    <property type="match status" value="1"/>
</dbReference>
<keyword evidence="16" id="KW-1185">Reference proteome</keyword>
<organism evidence="15 16">
    <name type="scientific">Rhodococcus gannanensis</name>
    <dbReference type="NCBI Taxonomy" id="1960308"/>
    <lineage>
        <taxon>Bacteria</taxon>
        <taxon>Bacillati</taxon>
        <taxon>Actinomycetota</taxon>
        <taxon>Actinomycetes</taxon>
        <taxon>Mycobacteriales</taxon>
        <taxon>Nocardiaceae</taxon>
        <taxon>Rhodococcus</taxon>
    </lineage>
</organism>
<dbReference type="PANTHER" id="PTHR13693">
    <property type="entry name" value="CLASS II AMINOTRANSFERASE/8-AMINO-7-OXONONANOATE SYNTHASE"/>
    <property type="match status" value="1"/>
</dbReference>
<feature type="domain" description="Aminotransferase class I/classII large" evidence="14">
    <location>
        <begin position="35"/>
        <end position="369"/>
    </location>
</feature>
<evidence type="ECO:0000256" key="9">
    <source>
        <dbReference type="ARBA" id="ARBA00023315"/>
    </source>
</evidence>
<keyword evidence="6 15" id="KW-0808">Transferase</keyword>
<dbReference type="EC" id="2.3.1.47" evidence="5"/>
<evidence type="ECO:0000256" key="12">
    <source>
        <dbReference type="ARBA" id="ARBA00047715"/>
    </source>
</evidence>
<keyword evidence="8 13" id="KW-0663">Pyridoxal phosphate</keyword>
<gene>
    <name evidence="15" type="ORF">ACFSJG_12290</name>
</gene>
<sequence length="395" mass="40522">MGERDALSWLDDIADARRAAGLHRDLLARTPGSSLVDLASNDYLGLARHPEVLDAAATALRRWGAGSTGSRLVTGTTAEHELLESELADFVGAESGLVFASGYAANLGAVTALAGRDALVVSDAGCHASLVDACRLSRSRVVVTPHADVDAVASALASRTEARALVLTDSVFSADGDLAPLSALHRVCREHGAVLLVDEAHGIGVRGEGGRGLVHEVGLAGQPDVVVTATLSKSLAAQGGAVLADRRVRTHLIDTARTFIFDTGLAPAAVGAARGALTVLRREPERAAAVLDRARDLARVTGAAEPESAVVSVILGDPQVAYDASIACRERGLHVGCFRPPSVPEGTSRLRLTARADLTAADMATIASVLTEVLSSAVPTGASSAVPTDDSAARV</sequence>
<evidence type="ECO:0000256" key="1">
    <source>
        <dbReference type="ARBA" id="ARBA00001933"/>
    </source>
</evidence>
<comment type="catalytic activity">
    <reaction evidence="12">
        <text>6-carboxyhexanoyl-[ACP] + L-alanine + H(+) = (8S)-8-amino-7-oxononanoate + holo-[ACP] + CO2</text>
        <dbReference type="Rhea" id="RHEA:42288"/>
        <dbReference type="Rhea" id="RHEA-COMP:9685"/>
        <dbReference type="Rhea" id="RHEA-COMP:9955"/>
        <dbReference type="ChEBI" id="CHEBI:15378"/>
        <dbReference type="ChEBI" id="CHEBI:16526"/>
        <dbReference type="ChEBI" id="CHEBI:57972"/>
        <dbReference type="ChEBI" id="CHEBI:64479"/>
        <dbReference type="ChEBI" id="CHEBI:78846"/>
        <dbReference type="ChEBI" id="CHEBI:149468"/>
        <dbReference type="EC" id="2.3.1.47"/>
    </reaction>
</comment>
<dbReference type="PROSITE" id="PS00599">
    <property type="entry name" value="AA_TRANSFER_CLASS_2"/>
    <property type="match status" value="1"/>
</dbReference>
<dbReference type="GO" id="GO:0008710">
    <property type="term" value="F:8-amino-7-oxononanoate synthase activity"/>
    <property type="evidence" value="ECO:0007669"/>
    <property type="project" value="UniProtKB-EC"/>
</dbReference>
<evidence type="ECO:0000256" key="5">
    <source>
        <dbReference type="ARBA" id="ARBA00013187"/>
    </source>
</evidence>
<dbReference type="InterPro" id="IPR004839">
    <property type="entry name" value="Aminotransferase_I/II_large"/>
</dbReference>
<dbReference type="InterPro" id="IPR015421">
    <property type="entry name" value="PyrdxlP-dep_Trfase_major"/>
</dbReference>
<dbReference type="EMBL" id="JBHUFB010000010">
    <property type="protein sequence ID" value="MFD1812999.1"/>
    <property type="molecule type" value="Genomic_DNA"/>
</dbReference>
<dbReference type="RefSeq" id="WP_378485504.1">
    <property type="nucleotide sequence ID" value="NZ_JBHUFB010000010.1"/>
</dbReference>
<dbReference type="InterPro" id="IPR015424">
    <property type="entry name" value="PyrdxlP-dep_Trfase"/>
</dbReference>
<comment type="subunit">
    <text evidence="4">Homodimer.</text>
</comment>
<comment type="cofactor">
    <cofactor evidence="1 13">
        <name>pyridoxal 5'-phosphate</name>
        <dbReference type="ChEBI" id="CHEBI:597326"/>
    </cofactor>
</comment>
<protein>
    <recommendedName>
        <fullName evidence="5">8-amino-7-oxononanoate synthase</fullName>
        <ecNumber evidence="5">2.3.1.47</ecNumber>
    </recommendedName>
    <alternativeName>
        <fullName evidence="10">7-keto-8-amino-pelargonic acid synthase</fullName>
    </alternativeName>
    <alternativeName>
        <fullName evidence="11">8-amino-7-ketopelargonate synthase</fullName>
    </alternativeName>
</protein>
<comment type="pathway">
    <text evidence="2">Cofactor biosynthesis; biotin biosynthesis.</text>
</comment>
<name>A0ABW4P4V9_9NOCA</name>
<dbReference type="Pfam" id="PF00155">
    <property type="entry name" value="Aminotran_1_2"/>
    <property type="match status" value="1"/>
</dbReference>
<evidence type="ECO:0000256" key="6">
    <source>
        <dbReference type="ARBA" id="ARBA00022679"/>
    </source>
</evidence>
<comment type="caution">
    <text evidence="15">The sequence shown here is derived from an EMBL/GenBank/DDBJ whole genome shotgun (WGS) entry which is preliminary data.</text>
</comment>
<evidence type="ECO:0000256" key="3">
    <source>
        <dbReference type="ARBA" id="ARBA00010008"/>
    </source>
</evidence>
<reference evidence="16" key="1">
    <citation type="journal article" date="2019" name="Int. J. Syst. Evol. Microbiol.">
        <title>The Global Catalogue of Microorganisms (GCM) 10K type strain sequencing project: providing services to taxonomists for standard genome sequencing and annotation.</title>
        <authorList>
            <consortium name="The Broad Institute Genomics Platform"/>
            <consortium name="The Broad Institute Genome Sequencing Center for Infectious Disease"/>
            <person name="Wu L."/>
            <person name="Ma J."/>
        </authorList>
    </citation>
    <scope>NUCLEOTIDE SEQUENCE [LARGE SCALE GENOMIC DNA]</scope>
    <source>
        <strain evidence="16">DT72</strain>
    </source>
</reference>
<evidence type="ECO:0000256" key="13">
    <source>
        <dbReference type="RuleBase" id="RU003693"/>
    </source>
</evidence>
<comment type="similarity">
    <text evidence="3">Belongs to the class-II pyridoxal-phosphate-dependent aminotransferase family. BioF subfamily.</text>
</comment>
<accession>A0ABW4P4V9</accession>
<evidence type="ECO:0000256" key="8">
    <source>
        <dbReference type="ARBA" id="ARBA00022898"/>
    </source>
</evidence>
<dbReference type="InterPro" id="IPR001917">
    <property type="entry name" value="Aminotrans_II_pyridoxalP_BS"/>
</dbReference>
<evidence type="ECO:0000256" key="11">
    <source>
        <dbReference type="ARBA" id="ARBA00033381"/>
    </source>
</evidence>
<dbReference type="PANTHER" id="PTHR13693:SF100">
    <property type="entry name" value="8-AMINO-7-OXONONANOATE SYNTHASE"/>
    <property type="match status" value="1"/>
</dbReference>
<dbReference type="Proteomes" id="UP001597286">
    <property type="component" value="Unassembled WGS sequence"/>
</dbReference>
<evidence type="ECO:0000256" key="2">
    <source>
        <dbReference type="ARBA" id="ARBA00004746"/>
    </source>
</evidence>
<evidence type="ECO:0000256" key="7">
    <source>
        <dbReference type="ARBA" id="ARBA00022756"/>
    </source>
</evidence>
<dbReference type="InterPro" id="IPR050087">
    <property type="entry name" value="AON_synthase_class-II"/>
</dbReference>
<dbReference type="SUPFAM" id="SSF53383">
    <property type="entry name" value="PLP-dependent transferases"/>
    <property type="match status" value="1"/>
</dbReference>
<keyword evidence="9 15" id="KW-0012">Acyltransferase</keyword>
<dbReference type="InterPro" id="IPR015422">
    <property type="entry name" value="PyrdxlP-dep_Trfase_small"/>
</dbReference>
<evidence type="ECO:0000259" key="14">
    <source>
        <dbReference type="Pfam" id="PF00155"/>
    </source>
</evidence>
<proteinExistence type="inferred from homology"/>
<dbReference type="Gene3D" id="3.40.640.10">
    <property type="entry name" value="Type I PLP-dependent aspartate aminotransferase-like (Major domain)"/>
    <property type="match status" value="1"/>
</dbReference>
<keyword evidence="7" id="KW-0093">Biotin biosynthesis</keyword>
<evidence type="ECO:0000256" key="10">
    <source>
        <dbReference type="ARBA" id="ARBA00032610"/>
    </source>
</evidence>
<evidence type="ECO:0000313" key="15">
    <source>
        <dbReference type="EMBL" id="MFD1812999.1"/>
    </source>
</evidence>
<evidence type="ECO:0000256" key="4">
    <source>
        <dbReference type="ARBA" id="ARBA00011738"/>
    </source>
</evidence>